<dbReference type="SMART" id="SM00331">
    <property type="entry name" value="PP2C_SIG"/>
    <property type="match status" value="1"/>
</dbReference>
<feature type="domain" description="PAS" evidence="3">
    <location>
        <begin position="1"/>
        <end position="48"/>
    </location>
</feature>
<evidence type="ECO:0000256" key="2">
    <source>
        <dbReference type="SAM" id="Coils"/>
    </source>
</evidence>
<evidence type="ECO:0000259" key="4">
    <source>
        <dbReference type="PROSITE" id="PS51746"/>
    </source>
</evidence>
<dbReference type="InterPro" id="IPR001932">
    <property type="entry name" value="PPM-type_phosphatase-like_dom"/>
</dbReference>
<keyword evidence="2" id="KW-0175">Coiled coil</keyword>
<dbReference type="InterPro" id="IPR036457">
    <property type="entry name" value="PPM-type-like_dom_sf"/>
</dbReference>
<dbReference type="PANTHER" id="PTHR43156">
    <property type="entry name" value="STAGE II SPORULATION PROTEIN E-RELATED"/>
    <property type="match status" value="1"/>
</dbReference>
<dbReference type="RefSeq" id="WP_146945828.1">
    <property type="nucleotide sequence ID" value="NZ_VOQF01000001.1"/>
</dbReference>
<name>A0A5C6W4U5_9BACI</name>
<dbReference type="Gene3D" id="3.60.40.10">
    <property type="entry name" value="PPM-type phosphatase domain"/>
    <property type="match status" value="1"/>
</dbReference>
<proteinExistence type="predicted"/>
<evidence type="ECO:0000259" key="3">
    <source>
        <dbReference type="PROSITE" id="PS50112"/>
    </source>
</evidence>
<evidence type="ECO:0000313" key="5">
    <source>
        <dbReference type="EMBL" id="TXC92967.1"/>
    </source>
</evidence>
<dbReference type="OrthoDB" id="9763484at2"/>
<dbReference type="Gene3D" id="3.30.450.20">
    <property type="entry name" value="PAS domain"/>
    <property type="match status" value="1"/>
</dbReference>
<sequence>MEDQLNHAPFGFMTLSEDGLILSINKTLLDILNFSQEQLIEKHVNDIFTVPTKLFYQFYVIPLIKVNKKVEEMYITLKSFGNNEVPVIMNAKFRTSDNKSSIDFALIPIQKRSEYENELLTAKKDAESALHAKHKANAELKIALEHLKAKQEELIELNNQNHQYKVDTITKLEFARKIQETSLADSIQNEHIQIESYYRASSELSGDMYGFYRIDQDRYGIIILDVMGHGVSSALITMSLHSLFQRLISFGNSTEMVMQELDNHLHRLFHNNEDARHYCTAIYLLINTASQQIEFINAGHPPALLQKKDGQQLELNTTSLPLGIFESTKFKAKSFTYNKGDRILLYTDGVTDPLGFNHLKPLLLINKDLPNTRLKELIVHSLNNEQNLQHKSDDQCFLIVDVN</sequence>
<feature type="domain" description="PPM-type phosphatase" evidence="4">
    <location>
        <begin position="201"/>
        <end position="402"/>
    </location>
</feature>
<protein>
    <submittedName>
        <fullName evidence="5">SpoIIE family protein phosphatase</fullName>
    </submittedName>
</protein>
<dbReference type="InterPro" id="IPR000014">
    <property type="entry name" value="PAS"/>
</dbReference>
<dbReference type="Pfam" id="PF07228">
    <property type="entry name" value="SpoIIE"/>
    <property type="match status" value="1"/>
</dbReference>
<organism evidence="5 6">
    <name type="scientific">Metabacillus litoralis</name>
    <dbReference type="NCBI Taxonomy" id="152268"/>
    <lineage>
        <taxon>Bacteria</taxon>
        <taxon>Bacillati</taxon>
        <taxon>Bacillota</taxon>
        <taxon>Bacilli</taxon>
        <taxon>Bacillales</taxon>
        <taxon>Bacillaceae</taxon>
        <taxon>Metabacillus</taxon>
    </lineage>
</organism>
<dbReference type="EMBL" id="VOQF01000001">
    <property type="protein sequence ID" value="TXC92967.1"/>
    <property type="molecule type" value="Genomic_DNA"/>
</dbReference>
<dbReference type="Proteomes" id="UP000321363">
    <property type="component" value="Unassembled WGS sequence"/>
</dbReference>
<dbReference type="CDD" id="cd00130">
    <property type="entry name" value="PAS"/>
    <property type="match status" value="1"/>
</dbReference>
<keyword evidence="1" id="KW-0378">Hydrolase</keyword>
<evidence type="ECO:0000256" key="1">
    <source>
        <dbReference type="ARBA" id="ARBA00022801"/>
    </source>
</evidence>
<dbReference type="GO" id="GO:0016791">
    <property type="term" value="F:phosphatase activity"/>
    <property type="evidence" value="ECO:0007669"/>
    <property type="project" value="TreeGrafter"/>
</dbReference>
<dbReference type="PROSITE" id="PS50112">
    <property type="entry name" value="PAS"/>
    <property type="match status" value="1"/>
</dbReference>
<reference evidence="5 6" key="1">
    <citation type="journal article" date="2005" name="Int. J. Syst. Evol. Microbiol.">
        <title>Bacillus litoralis sp. nov., isolated from a tidal flat of the Yellow Sea in Korea.</title>
        <authorList>
            <person name="Yoon J.H."/>
            <person name="Oh T.K."/>
        </authorList>
    </citation>
    <scope>NUCLEOTIDE SEQUENCE [LARGE SCALE GENOMIC DNA]</scope>
    <source>
        <strain evidence="5 6">SW-211</strain>
    </source>
</reference>
<dbReference type="SUPFAM" id="SSF55785">
    <property type="entry name" value="PYP-like sensor domain (PAS domain)"/>
    <property type="match status" value="1"/>
</dbReference>
<accession>A0A5C6W4U5</accession>
<dbReference type="PROSITE" id="PS51746">
    <property type="entry name" value="PPM_2"/>
    <property type="match status" value="1"/>
</dbReference>
<keyword evidence="6" id="KW-1185">Reference proteome</keyword>
<dbReference type="AlphaFoldDB" id="A0A5C6W4U5"/>
<evidence type="ECO:0000313" key="6">
    <source>
        <dbReference type="Proteomes" id="UP000321363"/>
    </source>
</evidence>
<feature type="coiled-coil region" evidence="2">
    <location>
        <begin position="133"/>
        <end position="167"/>
    </location>
</feature>
<gene>
    <name evidence="5" type="ORF">FS935_01880</name>
</gene>
<dbReference type="InterPro" id="IPR035965">
    <property type="entry name" value="PAS-like_dom_sf"/>
</dbReference>
<dbReference type="InterPro" id="IPR052016">
    <property type="entry name" value="Bact_Sigma-Reg"/>
</dbReference>
<dbReference type="SUPFAM" id="SSF81606">
    <property type="entry name" value="PP2C-like"/>
    <property type="match status" value="1"/>
</dbReference>
<comment type="caution">
    <text evidence="5">The sequence shown here is derived from an EMBL/GenBank/DDBJ whole genome shotgun (WGS) entry which is preliminary data.</text>
</comment>
<dbReference type="PANTHER" id="PTHR43156:SF14">
    <property type="entry name" value="PHOSPHOSERINE PHOSPHATASE RSBP"/>
    <property type="match status" value="1"/>
</dbReference>